<protein>
    <submittedName>
        <fullName evidence="2">Uncharacterized protein</fullName>
    </submittedName>
</protein>
<keyword evidence="1" id="KW-0175">Coiled coil</keyword>
<dbReference type="Proteomes" id="UP000828251">
    <property type="component" value="Unassembled WGS sequence"/>
</dbReference>
<evidence type="ECO:0000256" key="1">
    <source>
        <dbReference type="SAM" id="Coils"/>
    </source>
</evidence>
<name>A0A9D3WIW9_9ROSI</name>
<proteinExistence type="predicted"/>
<dbReference type="AlphaFoldDB" id="A0A9D3WIW9"/>
<dbReference type="EMBL" id="JAIQCV010000001">
    <property type="protein sequence ID" value="KAH1129985.1"/>
    <property type="molecule type" value="Genomic_DNA"/>
</dbReference>
<organism evidence="2 3">
    <name type="scientific">Gossypium stocksii</name>
    <dbReference type="NCBI Taxonomy" id="47602"/>
    <lineage>
        <taxon>Eukaryota</taxon>
        <taxon>Viridiplantae</taxon>
        <taxon>Streptophyta</taxon>
        <taxon>Embryophyta</taxon>
        <taxon>Tracheophyta</taxon>
        <taxon>Spermatophyta</taxon>
        <taxon>Magnoliopsida</taxon>
        <taxon>eudicotyledons</taxon>
        <taxon>Gunneridae</taxon>
        <taxon>Pentapetalae</taxon>
        <taxon>rosids</taxon>
        <taxon>malvids</taxon>
        <taxon>Malvales</taxon>
        <taxon>Malvaceae</taxon>
        <taxon>Malvoideae</taxon>
        <taxon>Gossypium</taxon>
    </lineage>
</organism>
<sequence>MAWAKELEEKVHRLKALEKQHLANKEQIQRENHEALEKFVADNNKGIKAHLPILRSNLMLHAQVSMCPFNLRRLNFKCMRHLAKIDLSFDVLNSKGVVWKKFQRK</sequence>
<accession>A0A9D3WIW9</accession>
<reference evidence="2 3" key="1">
    <citation type="journal article" date="2021" name="Plant Biotechnol. J.">
        <title>Multi-omics assisted identification of the key and species-specific regulatory components of drought-tolerant mechanisms in Gossypium stocksii.</title>
        <authorList>
            <person name="Yu D."/>
            <person name="Ke L."/>
            <person name="Zhang D."/>
            <person name="Wu Y."/>
            <person name="Sun Y."/>
            <person name="Mei J."/>
            <person name="Sun J."/>
            <person name="Sun Y."/>
        </authorList>
    </citation>
    <scope>NUCLEOTIDE SEQUENCE [LARGE SCALE GENOMIC DNA]</scope>
    <source>
        <strain evidence="3">cv. E1</strain>
        <tissue evidence="2">Leaf</tissue>
    </source>
</reference>
<keyword evidence="3" id="KW-1185">Reference proteome</keyword>
<gene>
    <name evidence="2" type="ORF">J1N35_001363</name>
</gene>
<feature type="coiled-coil region" evidence="1">
    <location>
        <begin position="4"/>
        <end position="38"/>
    </location>
</feature>
<evidence type="ECO:0000313" key="2">
    <source>
        <dbReference type="EMBL" id="KAH1129985.1"/>
    </source>
</evidence>
<evidence type="ECO:0000313" key="3">
    <source>
        <dbReference type="Proteomes" id="UP000828251"/>
    </source>
</evidence>
<comment type="caution">
    <text evidence="2">The sequence shown here is derived from an EMBL/GenBank/DDBJ whole genome shotgun (WGS) entry which is preliminary data.</text>
</comment>